<evidence type="ECO:0000313" key="2">
    <source>
        <dbReference type="EMBL" id="KAH7094358.1"/>
    </source>
</evidence>
<feature type="transmembrane region" description="Helical" evidence="1">
    <location>
        <begin position="26"/>
        <end position="46"/>
    </location>
</feature>
<dbReference type="AlphaFoldDB" id="A0A8K0W3Y4"/>
<comment type="caution">
    <text evidence="2">The sequence shown here is derived from an EMBL/GenBank/DDBJ whole genome shotgun (WGS) entry which is preliminary data.</text>
</comment>
<name>A0A8K0W3Y4_9PLEO</name>
<gene>
    <name evidence="2" type="ORF">FB567DRAFT_585740</name>
</gene>
<dbReference type="Proteomes" id="UP000813461">
    <property type="component" value="Unassembled WGS sequence"/>
</dbReference>
<proteinExistence type="predicted"/>
<dbReference type="OrthoDB" id="4494753at2759"/>
<keyword evidence="1" id="KW-0472">Membrane</keyword>
<dbReference type="EMBL" id="JAGMVJ010000001">
    <property type="protein sequence ID" value="KAH7094358.1"/>
    <property type="molecule type" value="Genomic_DNA"/>
</dbReference>
<keyword evidence="1" id="KW-1133">Transmembrane helix</keyword>
<keyword evidence="3" id="KW-1185">Reference proteome</keyword>
<protein>
    <submittedName>
        <fullName evidence="2">Uncharacterized protein</fullName>
    </submittedName>
</protein>
<evidence type="ECO:0000313" key="3">
    <source>
        <dbReference type="Proteomes" id="UP000813461"/>
    </source>
</evidence>
<sequence length="394" mass="44569">MGAQTRVPAIEAHDVNRREIMKESRLGLVMISLLIGYKFSVVKIGLGTQSRTPHKRTSLLCTDRNISAIDIRDMTTRGGMLKIHPQGDTVLILRNTDGGPLQDWPDHDEMRYLVSSTQLRAVSRHWSRFFESNSPETIPNPADGRYHIREYDLSARAMWIVLQLAHWKADITPHDTKFSIYTAVKIIVQLYSLEAVLAVYLETMAERSGEGRDCSTLGFCLVYSEKSVYWLFKTWRLKHWSYFCSLAVLIMGKSTNKIDFIDLPFPANVKAKLNSHRGSAIGHLLSHMRRLLKRLTEGLEGCSEACNAMLLGSLLRGLHRAGLVGRVQGGPDTTEGVSYEQVLEAVEYIKTAPWYNVENQDKLHPCRLADLIDPVLNEAQQRLQLEAADFGMDE</sequence>
<keyword evidence="1" id="KW-0812">Transmembrane</keyword>
<organism evidence="2 3">
    <name type="scientific">Paraphoma chrysanthemicola</name>
    <dbReference type="NCBI Taxonomy" id="798071"/>
    <lineage>
        <taxon>Eukaryota</taxon>
        <taxon>Fungi</taxon>
        <taxon>Dikarya</taxon>
        <taxon>Ascomycota</taxon>
        <taxon>Pezizomycotina</taxon>
        <taxon>Dothideomycetes</taxon>
        <taxon>Pleosporomycetidae</taxon>
        <taxon>Pleosporales</taxon>
        <taxon>Pleosporineae</taxon>
        <taxon>Phaeosphaeriaceae</taxon>
        <taxon>Paraphoma</taxon>
    </lineage>
</organism>
<accession>A0A8K0W3Y4</accession>
<evidence type="ECO:0000256" key="1">
    <source>
        <dbReference type="SAM" id="Phobius"/>
    </source>
</evidence>
<reference evidence="2" key="1">
    <citation type="journal article" date="2021" name="Nat. Commun.">
        <title>Genetic determinants of endophytism in the Arabidopsis root mycobiome.</title>
        <authorList>
            <person name="Mesny F."/>
            <person name="Miyauchi S."/>
            <person name="Thiergart T."/>
            <person name="Pickel B."/>
            <person name="Atanasova L."/>
            <person name="Karlsson M."/>
            <person name="Huettel B."/>
            <person name="Barry K.W."/>
            <person name="Haridas S."/>
            <person name="Chen C."/>
            <person name="Bauer D."/>
            <person name="Andreopoulos W."/>
            <person name="Pangilinan J."/>
            <person name="LaButti K."/>
            <person name="Riley R."/>
            <person name="Lipzen A."/>
            <person name="Clum A."/>
            <person name="Drula E."/>
            <person name="Henrissat B."/>
            <person name="Kohler A."/>
            <person name="Grigoriev I.V."/>
            <person name="Martin F.M."/>
            <person name="Hacquard S."/>
        </authorList>
    </citation>
    <scope>NUCLEOTIDE SEQUENCE</scope>
    <source>
        <strain evidence="2">MPI-SDFR-AT-0120</strain>
    </source>
</reference>